<dbReference type="EMBL" id="CCYD01001640">
    <property type="protein sequence ID" value="CEG45625.1"/>
    <property type="molecule type" value="Genomic_DNA"/>
</dbReference>
<dbReference type="AlphaFoldDB" id="A0A0P1AUK2"/>
<reference evidence="4" key="1">
    <citation type="submission" date="2014-09" db="EMBL/GenBank/DDBJ databases">
        <authorList>
            <person name="Sharma Rahul"/>
            <person name="Thines Marco"/>
        </authorList>
    </citation>
    <scope>NUCLEOTIDE SEQUENCE [LARGE SCALE GENOMIC DNA]</scope>
</reference>
<feature type="compositionally biased region" description="Low complexity" evidence="1">
    <location>
        <begin position="200"/>
        <end position="215"/>
    </location>
</feature>
<keyword evidence="2" id="KW-0732">Signal</keyword>
<evidence type="ECO:0008006" key="5">
    <source>
        <dbReference type="Google" id="ProtNLM"/>
    </source>
</evidence>
<feature type="region of interest" description="Disordered" evidence="1">
    <location>
        <begin position="64"/>
        <end position="92"/>
    </location>
</feature>
<feature type="compositionally biased region" description="Polar residues" evidence="1">
    <location>
        <begin position="327"/>
        <end position="338"/>
    </location>
</feature>
<feature type="chain" id="PRO_5006058944" description="RxLR-like protein" evidence="2">
    <location>
        <begin position="24"/>
        <end position="412"/>
    </location>
</feature>
<feature type="compositionally biased region" description="Polar residues" evidence="1">
    <location>
        <begin position="274"/>
        <end position="292"/>
    </location>
</feature>
<feature type="signal peptide" evidence="2">
    <location>
        <begin position="1"/>
        <end position="23"/>
    </location>
</feature>
<name>A0A0P1AUK2_PLAHL</name>
<feature type="region of interest" description="Disordered" evidence="1">
    <location>
        <begin position="192"/>
        <end position="382"/>
    </location>
</feature>
<accession>A0A0P1AUK2</accession>
<keyword evidence="4" id="KW-1185">Reference proteome</keyword>
<feature type="compositionally biased region" description="Low complexity" evidence="1">
    <location>
        <begin position="353"/>
        <end position="377"/>
    </location>
</feature>
<dbReference type="Proteomes" id="UP000054928">
    <property type="component" value="Unassembled WGS sequence"/>
</dbReference>
<feature type="compositionally biased region" description="Polar residues" evidence="1">
    <location>
        <begin position="70"/>
        <end position="85"/>
    </location>
</feature>
<dbReference type="GeneID" id="36396964"/>
<dbReference type="RefSeq" id="XP_024581994.1">
    <property type="nucleotide sequence ID" value="XM_024716391.1"/>
</dbReference>
<evidence type="ECO:0000256" key="1">
    <source>
        <dbReference type="SAM" id="MobiDB-lite"/>
    </source>
</evidence>
<feature type="region of interest" description="Disordered" evidence="1">
    <location>
        <begin position="111"/>
        <end position="178"/>
    </location>
</feature>
<sequence length="412" mass="44781">MRVNTTVLIAAIALFSSQCLVTATENTEGLKSFSKYFEEQGATLTDNSSSSSSSNAVTDVLQDDSDANVIPNSSKHAFDKTSGSAVSDDDDIKKSFNDFSEKDLDKEDSIYNTFKPNESPKPWIPTPSDFDINDSINARKEDSVDNSAASGHDSGFSVSAAPVSKQSKHYAQPELDVADDDKANFDTIMKGINGDKVDDSSNSFSTSASNESSCSDSRDDEPKVLDKFSDDMITGGSNDDDTYTATKGKTKFGIKNPLDDDSDKEQLDDILKELSTSESNDQSDSGSFSTEPSMIKEDPSSSDDFSWMKSSLYNNESPVAKGPKQSYVETFSGSSPNAGSDEDKFDIEFPLADSDSSDSNSESCSDSKSTSTDSTTTAAEEKPCHVSWWRKLAFWNSVHKCSELRRLRTDLD</sequence>
<protein>
    <recommendedName>
        <fullName evidence="5">RxLR-like protein</fullName>
    </recommendedName>
</protein>
<evidence type="ECO:0000256" key="2">
    <source>
        <dbReference type="SAM" id="SignalP"/>
    </source>
</evidence>
<evidence type="ECO:0000313" key="3">
    <source>
        <dbReference type="EMBL" id="CEG45625.1"/>
    </source>
</evidence>
<proteinExistence type="predicted"/>
<evidence type="ECO:0000313" key="4">
    <source>
        <dbReference type="Proteomes" id="UP000054928"/>
    </source>
</evidence>
<feature type="compositionally biased region" description="Low complexity" evidence="1">
    <location>
        <begin position="302"/>
        <end position="311"/>
    </location>
</feature>
<organism evidence="3 4">
    <name type="scientific">Plasmopara halstedii</name>
    <name type="common">Downy mildew of sunflower</name>
    <dbReference type="NCBI Taxonomy" id="4781"/>
    <lineage>
        <taxon>Eukaryota</taxon>
        <taxon>Sar</taxon>
        <taxon>Stramenopiles</taxon>
        <taxon>Oomycota</taxon>
        <taxon>Peronosporomycetes</taxon>
        <taxon>Peronosporales</taxon>
        <taxon>Peronosporaceae</taxon>
        <taxon>Plasmopara</taxon>
    </lineage>
</organism>
<feature type="compositionally biased region" description="Basic and acidic residues" evidence="1">
    <location>
        <begin position="216"/>
        <end position="230"/>
    </location>
</feature>